<sequence>MQEDVVDVIRRPTSPITASSCRLRTDPRFCVTPRSTGMNLHKIAVHKRLRETENSPLYDRQSEKTEVVTSDQDGHQLISKQSRALDRPQILSISPVPKRSDVAVSMGNRTQRRTLASLVICGFRYVLRTFAPSAIINLWNSASTVDMAASSAIKIPSEILCKQITENFEKQIRKFSNTELFGSDAARFIGQLNEIFLGRLQHIDKAAPNKADLRLTICQEWVDILLKITESLIKNTEEMELEMSKRLENVQYNVGCRHGQSNELLHYRKDLENLVKVIRNAYHNRCWDFQGIDLVTTSRSQVLGIHDANGQDLRNKGGSVGINKQVVVNELEQNVKKQPSVTELQRKNKVHKENHFHSNKLTIVEELEATNKLKESENSLAAVVAEKQREIERLKQKLNSVEGEMRDAKKTIQFKERLIKELIDDLKNTNLTLTKTDVQDLLSETLKFLLKKS</sequence>
<reference evidence="3" key="1">
    <citation type="submission" date="2020-05" db="UniProtKB">
        <authorList>
            <consortium name="EnsemblMetazoa"/>
        </authorList>
    </citation>
    <scope>IDENTIFICATION</scope>
    <source>
        <strain evidence="3">Yale</strain>
    </source>
</reference>
<dbReference type="AlphaFoldDB" id="A0A1B0FJU4"/>
<feature type="region of interest" description="Disordered" evidence="2">
    <location>
        <begin position="52"/>
        <end position="73"/>
    </location>
</feature>
<accession>A0A1B0FJU4</accession>
<organism evidence="3 4">
    <name type="scientific">Glossina morsitans morsitans</name>
    <name type="common">Savannah tsetse fly</name>
    <dbReference type="NCBI Taxonomy" id="37546"/>
    <lineage>
        <taxon>Eukaryota</taxon>
        <taxon>Metazoa</taxon>
        <taxon>Ecdysozoa</taxon>
        <taxon>Arthropoda</taxon>
        <taxon>Hexapoda</taxon>
        <taxon>Insecta</taxon>
        <taxon>Pterygota</taxon>
        <taxon>Neoptera</taxon>
        <taxon>Endopterygota</taxon>
        <taxon>Diptera</taxon>
        <taxon>Brachycera</taxon>
        <taxon>Muscomorpha</taxon>
        <taxon>Hippoboscoidea</taxon>
        <taxon>Glossinidae</taxon>
        <taxon>Glossina</taxon>
    </lineage>
</organism>
<evidence type="ECO:0000256" key="1">
    <source>
        <dbReference type="SAM" id="Coils"/>
    </source>
</evidence>
<dbReference type="Proteomes" id="UP000092444">
    <property type="component" value="Unassembled WGS sequence"/>
</dbReference>
<feature type="coiled-coil region" evidence="1">
    <location>
        <begin position="377"/>
        <end position="425"/>
    </location>
</feature>
<dbReference type="VEuPathDB" id="VectorBase:GMOY004090"/>
<name>A0A1B0FJU4_GLOMM</name>
<dbReference type="STRING" id="37546.A0A1B0FJU4"/>
<evidence type="ECO:0000313" key="3">
    <source>
        <dbReference type="EnsemblMetazoa" id="GMOY004090-PA"/>
    </source>
</evidence>
<keyword evidence="4" id="KW-1185">Reference proteome</keyword>
<dbReference type="EMBL" id="CCAG010007912">
    <property type="status" value="NOT_ANNOTATED_CDS"/>
    <property type="molecule type" value="Genomic_DNA"/>
</dbReference>
<evidence type="ECO:0000313" key="4">
    <source>
        <dbReference type="Proteomes" id="UP000092444"/>
    </source>
</evidence>
<dbReference type="EnsemblMetazoa" id="GMOY004090-RA">
    <property type="protein sequence ID" value="GMOY004090-PA"/>
    <property type="gene ID" value="GMOY004090"/>
</dbReference>
<dbReference type="PhylomeDB" id="A0A1B0FJU4"/>
<proteinExistence type="predicted"/>
<protein>
    <submittedName>
        <fullName evidence="3">Uncharacterized protein</fullName>
    </submittedName>
</protein>
<keyword evidence="1" id="KW-0175">Coiled coil</keyword>
<evidence type="ECO:0000256" key="2">
    <source>
        <dbReference type="SAM" id="MobiDB-lite"/>
    </source>
</evidence>